<evidence type="ECO:0000313" key="1">
    <source>
        <dbReference type="EMBL" id="SMB89189.1"/>
    </source>
</evidence>
<dbReference type="STRING" id="695939.SAMN00790413_00300"/>
<dbReference type="SUPFAM" id="SSF56563">
    <property type="entry name" value="Major capsid protein gp5"/>
    <property type="match status" value="1"/>
</dbReference>
<dbReference type="AlphaFoldDB" id="A0A1W1V6Z2"/>
<proteinExistence type="predicted"/>
<keyword evidence="2" id="KW-1185">Reference proteome</keyword>
<sequence length="406" mass="44702">MIRSLNQLTAELIQDATRTGPGGRAFVDVNAHLMDLYLGGDIGDGLMREEATRAGISPVQQILAHSGIRLSGLNAHTLDVFADDSNRDATFAGASVLFPALAQEWLFSGLGIRAADGFVSNPSQPGDTVFPTDTRVMVDQRVPLPNRVLTLDEMVSIVFGIDSDQFKTATIKRAERDKDREASRVAEGTEPPLYTIETADRAVAIFKYGTRIKATYEVMRRMRIDKVQLLIGELNEAERRRLIKEALKTLFNGDGNGNGIILSANVPADWTVQALDEWIMEVAYNQSLDLNRFVGDLTEVKRVRALRYPANGNQLTPDQLAMYGAGDYVMPDGSPLRLGLKGSVLDGSKTIMGWNAARALEQVIENGSQINETQRWITNQTQEWVQTVNTGFGKPYEDSAQGIARQ</sequence>
<dbReference type="Proteomes" id="UP000192582">
    <property type="component" value="Unassembled WGS sequence"/>
</dbReference>
<reference evidence="1 2" key="1">
    <citation type="submission" date="2017-04" db="EMBL/GenBank/DDBJ databases">
        <authorList>
            <person name="Afonso C.L."/>
            <person name="Miller P.J."/>
            <person name="Scott M.A."/>
            <person name="Spackman E."/>
            <person name="Goraichik I."/>
            <person name="Dimitrov K.M."/>
            <person name="Suarez D.L."/>
            <person name="Swayne D.E."/>
        </authorList>
    </citation>
    <scope>NUCLEOTIDE SEQUENCE [LARGE SCALE GENOMIC DNA]</scope>
    <source>
        <strain evidence="1 2">KR-140</strain>
    </source>
</reference>
<dbReference type="RefSeq" id="WP_084047996.1">
    <property type="nucleotide sequence ID" value="NZ_FWWU01000009.1"/>
</dbReference>
<name>A0A1W1V6Z2_9DEIO</name>
<protein>
    <recommendedName>
        <fullName evidence="3">Phage major capsid protein, HK97 family</fullName>
    </recommendedName>
</protein>
<accession>A0A1W1V6Z2</accession>
<dbReference type="EMBL" id="FWWU01000009">
    <property type="protein sequence ID" value="SMB89189.1"/>
    <property type="molecule type" value="Genomic_DNA"/>
</dbReference>
<organism evidence="1 2">
    <name type="scientific">Deinococcus hopiensis KR-140</name>
    <dbReference type="NCBI Taxonomy" id="695939"/>
    <lineage>
        <taxon>Bacteria</taxon>
        <taxon>Thermotogati</taxon>
        <taxon>Deinococcota</taxon>
        <taxon>Deinococci</taxon>
        <taxon>Deinococcales</taxon>
        <taxon>Deinococcaceae</taxon>
        <taxon>Deinococcus</taxon>
    </lineage>
</organism>
<evidence type="ECO:0008006" key="3">
    <source>
        <dbReference type="Google" id="ProtNLM"/>
    </source>
</evidence>
<dbReference type="OrthoDB" id="55000at2"/>
<gene>
    <name evidence="1" type="ORF">SAMN00790413_00300</name>
</gene>
<evidence type="ECO:0000313" key="2">
    <source>
        <dbReference type="Proteomes" id="UP000192582"/>
    </source>
</evidence>